<dbReference type="PRINTS" id="PR01467">
    <property type="entry name" value="ARGREPRESSOR"/>
</dbReference>
<dbReference type="Pfam" id="PF02863">
    <property type="entry name" value="Arg_repressor_C"/>
    <property type="match status" value="1"/>
</dbReference>
<name>A0A7Z0M7J7_9STRE</name>
<proteinExistence type="inferred from homology"/>
<reference evidence="10 11" key="1">
    <citation type="submission" date="2020-07" db="EMBL/GenBank/DDBJ databases">
        <title>MOT database genomes.</title>
        <authorList>
            <person name="Joseph S."/>
            <person name="Aduse-Opoku J."/>
            <person name="Hashim A."/>
            <person name="Wade W."/>
            <person name="Curtis M."/>
        </authorList>
    </citation>
    <scope>NUCLEOTIDE SEQUENCE [LARGE SCALE GENOMIC DNA]</scope>
    <source>
        <strain evidence="10 11">STR</strain>
    </source>
</reference>
<evidence type="ECO:0000256" key="6">
    <source>
        <dbReference type="ARBA" id="ARBA00023163"/>
    </source>
</evidence>
<evidence type="ECO:0000313" key="11">
    <source>
        <dbReference type="Proteomes" id="UP000589521"/>
    </source>
</evidence>
<evidence type="ECO:0000256" key="4">
    <source>
        <dbReference type="ARBA" id="ARBA00023015"/>
    </source>
</evidence>
<dbReference type="InterPro" id="IPR036388">
    <property type="entry name" value="WH-like_DNA-bd_sf"/>
</dbReference>
<comment type="subcellular location">
    <subcellularLocation>
        <location evidence="1 7">Cytoplasm</location>
    </subcellularLocation>
</comment>
<dbReference type="Gene3D" id="1.10.10.10">
    <property type="entry name" value="Winged helix-like DNA-binding domain superfamily/Winged helix DNA-binding domain"/>
    <property type="match status" value="1"/>
</dbReference>
<dbReference type="InterPro" id="IPR036390">
    <property type="entry name" value="WH_DNA-bd_sf"/>
</dbReference>
<dbReference type="Proteomes" id="UP000589521">
    <property type="component" value="Unassembled WGS sequence"/>
</dbReference>
<comment type="function">
    <text evidence="7">Regulates arginine biosynthesis genes.</text>
</comment>
<evidence type="ECO:0000313" key="10">
    <source>
        <dbReference type="EMBL" id="NYS97208.1"/>
    </source>
</evidence>
<dbReference type="Gene3D" id="3.30.1360.40">
    <property type="match status" value="1"/>
</dbReference>
<keyword evidence="4 7" id="KW-0805">Transcription regulation</keyword>
<dbReference type="HAMAP" id="MF_00173">
    <property type="entry name" value="Arg_repressor"/>
    <property type="match status" value="1"/>
</dbReference>
<dbReference type="InterPro" id="IPR020900">
    <property type="entry name" value="Arg_repress_DNA-bd"/>
</dbReference>
<organism evidence="10 11">
    <name type="scientific">Streptococcus danieliae</name>
    <dbReference type="NCBI Taxonomy" id="747656"/>
    <lineage>
        <taxon>Bacteria</taxon>
        <taxon>Bacillati</taxon>
        <taxon>Bacillota</taxon>
        <taxon>Bacilli</taxon>
        <taxon>Lactobacillales</taxon>
        <taxon>Streptococcaceae</taxon>
        <taxon>Streptococcus</taxon>
    </lineage>
</organism>
<dbReference type="Pfam" id="PF01316">
    <property type="entry name" value="Arg_repressor"/>
    <property type="match status" value="1"/>
</dbReference>
<keyword evidence="5 7" id="KW-0238">DNA-binding</keyword>
<keyword evidence="3 7" id="KW-0963">Cytoplasm</keyword>
<comment type="pathway">
    <text evidence="7">Amino-acid biosynthesis; L-arginine biosynthesis [regulation].</text>
</comment>
<evidence type="ECO:0000256" key="7">
    <source>
        <dbReference type="HAMAP-Rule" id="MF_00173"/>
    </source>
</evidence>
<dbReference type="GO" id="GO:0006526">
    <property type="term" value="P:L-arginine biosynthetic process"/>
    <property type="evidence" value="ECO:0007669"/>
    <property type="project" value="UniProtKB-UniPathway"/>
</dbReference>
<evidence type="ECO:0000256" key="5">
    <source>
        <dbReference type="ARBA" id="ARBA00023125"/>
    </source>
</evidence>
<dbReference type="PANTHER" id="PTHR34471:SF1">
    <property type="entry name" value="ARGININE REPRESSOR"/>
    <property type="match status" value="1"/>
</dbReference>
<feature type="domain" description="Arginine repressor DNA-binding" evidence="8">
    <location>
        <begin position="3"/>
        <end position="63"/>
    </location>
</feature>
<dbReference type="EMBL" id="JACBXX010000181">
    <property type="protein sequence ID" value="NYS97208.1"/>
    <property type="molecule type" value="Genomic_DNA"/>
</dbReference>
<gene>
    <name evidence="7" type="primary">argR</name>
    <name evidence="10" type="ORF">HZY94_08480</name>
</gene>
<dbReference type="InterPro" id="IPR036251">
    <property type="entry name" value="Arg_repress_C_sf"/>
</dbReference>
<evidence type="ECO:0000256" key="3">
    <source>
        <dbReference type="ARBA" id="ARBA00022490"/>
    </source>
</evidence>
<dbReference type="GO" id="GO:1900079">
    <property type="term" value="P:regulation of arginine biosynthetic process"/>
    <property type="evidence" value="ECO:0007669"/>
    <property type="project" value="UniProtKB-UniRule"/>
</dbReference>
<keyword evidence="7" id="KW-0028">Amino-acid biosynthesis</keyword>
<dbReference type="GO" id="GO:0034618">
    <property type="term" value="F:arginine binding"/>
    <property type="evidence" value="ECO:0007669"/>
    <property type="project" value="InterPro"/>
</dbReference>
<keyword evidence="7" id="KW-0678">Repressor</keyword>
<dbReference type="AlphaFoldDB" id="A0A7Z0M7J7"/>
<dbReference type="RefSeq" id="WP_179925792.1">
    <property type="nucleotide sequence ID" value="NZ_JACBXX010000181.1"/>
</dbReference>
<comment type="caution">
    <text evidence="10">The sequence shown here is derived from an EMBL/GenBank/DDBJ whole genome shotgun (WGS) entry which is preliminary data.</text>
</comment>
<comment type="similarity">
    <text evidence="2 7">Belongs to the ArgR family.</text>
</comment>
<keyword evidence="7" id="KW-0055">Arginine biosynthesis</keyword>
<dbReference type="GO" id="GO:0051259">
    <property type="term" value="P:protein complex oligomerization"/>
    <property type="evidence" value="ECO:0007669"/>
    <property type="project" value="InterPro"/>
</dbReference>
<dbReference type="InterPro" id="IPR020899">
    <property type="entry name" value="Arg_repress_C"/>
</dbReference>
<dbReference type="SUPFAM" id="SSF46785">
    <property type="entry name" value="Winged helix' DNA-binding domain"/>
    <property type="match status" value="1"/>
</dbReference>
<accession>A0A7Z0M7J7</accession>
<evidence type="ECO:0000259" key="9">
    <source>
        <dbReference type="Pfam" id="PF02863"/>
    </source>
</evidence>
<evidence type="ECO:0000256" key="1">
    <source>
        <dbReference type="ARBA" id="ARBA00004496"/>
    </source>
</evidence>
<evidence type="ECO:0000256" key="2">
    <source>
        <dbReference type="ARBA" id="ARBA00008316"/>
    </source>
</evidence>
<dbReference type="GO" id="GO:0003677">
    <property type="term" value="F:DNA binding"/>
    <property type="evidence" value="ECO:0007669"/>
    <property type="project" value="UniProtKB-KW"/>
</dbReference>
<sequence length="159" mass="18092">MYKKSLRQHLIRSLISQERIHTQDQLQDRLRDNGIEVTQATLSRDIKDLNLVKVNNNGTSYYQAVSLPNNNLEQRLRFYMEDSLLAMRVVQNQVILKSLPGQAQAFGAILDNMALSQIVATICGDDVCLIICEDQKQAQTTFQILGQYTPPFFFGQDSP</sequence>
<feature type="domain" description="Arginine repressor C-terminal" evidence="9">
    <location>
        <begin position="81"/>
        <end position="145"/>
    </location>
</feature>
<dbReference type="PANTHER" id="PTHR34471">
    <property type="entry name" value="ARGININE REPRESSOR"/>
    <property type="match status" value="1"/>
</dbReference>
<dbReference type="GO" id="GO:0005737">
    <property type="term" value="C:cytoplasm"/>
    <property type="evidence" value="ECO:0007669"/>
    <property type="project" value="UniProtKB-SubCell"/>
</dbReference>
<dbReference type="UniPathway" id="UPA00068"/>
<protein>
    <recommendedName>
        <fullName evidence="7">Arginine repressor</fullName>
    </recommendedName>
</protein>
<evidence type="ECO:0000259" key="8">
    <source>
        <dbReference type="Pfam" id="PF01316"/>
    </source>
</evidence>
<dbReference type="InterPro" id="IPR001669">
    <property type="entry name" value="Arg_repress"/>
</dbReference>
<keyword evidence="6 7" id="KW-0804">Transcription</keyword>
<dbReference type="SUPFAM" id="SSF55252">
    <property type="entry name" value="C-terminal domain of arginine repressor"/>
    <property type="match status" value="1"/>
</dbReference>
<dbReference type="GO" id="GO:0003700">
    <property type="term" value="F:DNA-binding transcription factor activity"/>
    <property type="evidence" value="ECO:0007669"/>
    <property type="project" value="UniProtKB-UniRule"/>
</dbReference>